<dbReference type="STRING" id="1114924.SAMN05216258_105403"/>
<protein>
    <submittedName>
        <fullName evidence="6">Membrane fusion protein, multidrug efflux system</fullName>
    </submittedName>
</protein>
<dbReference type="Pfam" id="PF25917">
    <property type="entry name" value="BSH_RND"/>
    <property type="match status" value="1"/>
</dbReference>
<feature type="domain" description="Multidrug resistance protein MdtA-like barrel-sandwich hybrid" evidence="4">
    <location>
        <begin position="41"/>
        <end position="173"/>
    </location>
</feature>
<accession>A0A1I3GXM2</accession>
<evidence type="ECO:0000256" key="2">
    <source>
        <dbReference type="SAM" id="Coils"/>
    </source>
</evidence>
<dbReference type="Pfam" id="PF25944">
    <property type="entry name" value="Beta-barrel_RND"/>
    <property type="match status" value="1"/>
</dbReference>
<dbReference type="InterPro" id="IPR058625">
    <property type="entry name" value="MdtA-like_BSH"/>
</dbReference>
<dbReference type="Proteomes" id="UP000199377">
    <property type="component" value="Unassembled WGS sequence"/>
</dbReference>
<evidence type="ECO:0000259" key="4">
    <source>
        <dbReference type="Pfam" id="PF25917"/>
    </source>
</evidence>
<feature type="domain" description="Multidrug resistance protein MdtA-like beta-barrel" evidence="5">
    <location>
        <begin position="228"/>
        <end position="270"/>
    </location>
</feature>
<dbReference type="RefSeq" id="WP_177236243.1">
    <property type="nucleotide sequence ID" value="NZ_FOQH01000005.1"/>
</dbReference>
<reference evidence="6 7" key="1">
    <citation type="submission" date="2016-10" db="EMBL/GenBank/DDBJ databases">
        <authorList>
            <person name="de Groot N.N."/>
        </authorList>
    </citation>
    <scope>NUCLEOTIDE SEQUENCE [LARGE SCALE GENOMIC DNA]</scope>
    <source>
        <strain evidence="6 7">CGMCC 1.11030</strain>
    </source>
</reference>
<feature type="chain" id="PRO_5011487275" evidence="3">
    <location>
        <begin position="26"/>
        <end position="280"/>
    </location>
</feature>
<dbReference type="SUPFAM" id="SSF111369">
    <property type="entry name" value="HlyD-like secretion proteins"/>
    <property type="match status" value="1"/>
</dbReference>
<gene>
    <name evidence="6" type="ORF">SAMN05216258_105403</name>
</gene>
<dbReference type="Gene3D" id="2.40.30.170">
    <property type="match status" value="1"/>
</dbReference>
<comment type="similarity">
    <text evidence="1">Belongs to the membrane fusion protein (MFP) (TC 8.A.1) family.</text>
</comment>
<dbReference type="InterPro" id="IPR058626">
    <property type="entry name" value="MdtA-like_b-barrel"/>
</dbReference>
<dbReference type="PANTHER" id="PTHR30158">
    <property type="entry name" value="ACRA/E-RELATED COMPONENT OF DRUG EFFLUX TRANSPORTER"/>
    <property type="match status" value="1"/>
</dbReference>
<keyword evidence="3" id="KW-0732">Signal</keyword>
<evidence type="ECO:0000313" key="6">
    <source>
        <dbReference type="EMBL" id="SFI28348.1"/>
    </source>
</evidence>
<dbReference type="GO" id="GO:0022857">
    <property type="term" value="F:transmembrane transporter activity"/>
    <property type="evidence" value="ECO:0007669"/>
    <property type="project" value="InterPro"/>
</dbReference>
<dbReference type="GO" id="GO:0005886">
    <property type="term" value="C:plasma membrane"/>
    <property type="evidence" value="ECO:0007669"/>
    <property type="project" value="TreeGrafter"/>
</dbReference>
<evidence type="ECO:0000256" key="1">
    <source>
        <dbReference type="ARBA" id="ARBA00009477"/>
    </source>
</evidence>
<dbReference type="NCBIfam" id="TIGR01730">
    <property type="entry name" value="RND_mfp"/>
    <property type="match status" value="1"/>
</dbReference>
<proteinExistence type="inferred from homology"/>
<keyword evidence="7" id="KW-1185">Reference proteome</keyword>
<feature type="coiled-coil region" evidence="2">
    <location>
        <begin position="75"/>
        <end position="149"/>
    </location>
</feature>
<evidence type="ECO:0000259" key="5">
    <source>
        <dbReference type="Pfam" id="PF25944"/>
    </source>
</evidence>
<keyword evidence="2" id="KW-0175">Coiled coil</keyword>
<dbReference type="AlphaFoldDB" id="A0A1I3GXM2"/>
<dbReference type="Gene3D" id="1.10.287.470">
    <property type="entry name" value="Helix hairpin bin"/>
    <property type="match status" value="1"/>
</dbReference>
<feature type="signal peptide" evidence="3">
    <location>
        <begin position="1"/>
        <end position="25"/>
    </location>
</feature>
<evidence type="ECO:0000313" key="7">
    <source>
        <dbReference type="Proteomes" id="UP000199377"/>
    </source>
</evidence>
<dbReference type="InterPro" id="IPR006143">
    <property type="entry name" value="RND_pump_MFP"/>
</dbReference>
<sequence>MSLARSVPALVLAGAVSLAPPGPLAAQEMLFQGRIEAANRATLTTGRDGKVVEVLFGGGEAVEKGDPLIRLDDAFQALDLEIAAAEARAARARAELARAEAARMEELGRRDVASAARLDAARAQAEVAAADAERAAAQERAARLRLERSVLRAPLAGRIGAPAVAVGDFVEAAVGPPLAEIVQLDPLIVAYQVPYDDRLAALRRAGASDLATLFSRLALEVRTAGGALSAGPLRPEHADATVDPATGMLTVRARLPNPDELFRPGMRVEVVSTLAPEAAR</sequence>
<dbReference type="GO" id="GO:0046677">
    <property type="term" value="P:response to antibiotic"/>
    <property type="evidence" value="ECO:0007669"/>
    <property type="project" value="TreeGrafter"/>
</dbReference>
<dbReference type="EMBL" id="FOQH01000005">
    <property type="protein sequence ID" value="SFI28348.1"/>
    <property type="molecule type" value="Genomic_DNA"/>
</dbReference>
<organism evidence="6 7">
    <name type="scientific">Albimonas pacifica</name>
    <dbReference type="NCBI Taxonomy" id="1114924"/>
    <lineage>
        <taxon>Bacteria</taxon>
        <taxon>Pseudomonadati</taxon>
        <taxon>Pseudomonadota</taxon>
        <taxon>Alphaproteobacteria</taxon>
        <taxon>Rhodobacterales</taxon>
        <taxon>Paracoccaceae</taxon>
        <taxon>Albimonas</taxon>
    </lineage>
</organism>
<name>A0A1I3GXM2_9RHOB</name>
<evidence type="ECO:0000256" key="3">
    <source>
        <dbReference type="SAM" id="SignalP"/>
    </source>
</evidence>
<dbReference type="GO" id="GO:0030313">
    <property type="term" value="C:cell envelope"/>
    <property type="evidence" value="ECO:0007669"/>
    <property type="project" value="UniProtKB-SubCell"/>
</dbReference>
<dbReference type="Gene3D" id="2.40.50.100">
    <property type="match status" value="1"/>
</dbReference>